<feature type="transmembrane region" description="Helical" evidence="12">
    <location>
        <begin position="69"/>
        <end position="89"/>
    </location>
</feature>
<feature type="transmembrane region" description="Helical" evidence="12">
    <location>
        <begin position="260"/>
        <end position="280"/>
    </location>
</feature>
<evidence type="ECO:0000256" key="1">
    <source>
        <dbReference type="ARBA" id="ARBA00004141"/>
    </source>
</evidence>
<keyword evidence="2" id="KW-1003">Cell membrane</keyword>
<keyword evidence="3 12" id="KW-0812">Transmembrane</keyword>
<feature type="transmembrane region" description="Helical" evidence="12">
    <location>
        <begin position="227"/>
        <end position="248"/>
    </location>
</feature>
<feature type="transmembrane region" description="Helical" evidence="12">
    <location>
        <begin position="7"/>
        <end position="25"/>
    </location>
</feature>
<evidence type="ECO:0000256" key="9">
    <source>
        <dbReference type="ARBA" id="ARBA00023136"/>
    </source>
</evidence>
<evidence type="ECO:0000313" key="13">
    <source>
        <dbReference type="EMBL" id="TDY44595.1"/>
    </source>
</evidence>
<feature type="transmembrane region" description="Helical" evidence="12">
    <location>
        <begin position="177"/>
        <end position="196"/>
    </location>
</feature>
<feature type="transmembrane region" description="Helical" evidence="12">
    <location>
        <begin position="286"/>
        <end position="307"/>
    </location>
</feature>
<evidence type="ECO:0000256" key="11">
    <source>
        <dbReference type="ARBA" id="ARBA00023444"/>
    </source>
</evidence>
<keyword evidence="8" id="KW-0350">Heme biosynthesis</keyword>
<dbReference type="PANTHER" id="PTHR35457:SF1">
    <property type="entry name" value="HEME A SYNTHASE"/>
    <property type="match status" value="1"/>
</dbReference>
<dbReference type="OrthoDB" id="9816428at2"/>
<gene>
    <name evidence="13" type="ORF">C7445_10993</name>
</gene>
<dbReference type="Pfam" id="PF02628">
    <property type="entry name" value="COX15-CtaA"/>
    <property type="match status" value="1"/>
</dbReference>
<dbReference type="InterPro" id="IPR050450">
    <property type="entry name" value="COX15/CtaA_HemeA_synthase"/>
</dbReference>
<accession>A0A4R8LKB2</accession>
<comment type="pathway">
    <text evidence="11">Porphyrin-containing compound metabolism.</text>
</comment>
<organism evidence="13 14">
    <name type="scientific">Alicyclobacillus sacchari</name>
    <dbReference type="NCBI Taxonomy" id="392010"/>
    <lineage>
        <taxon>Bacteria</taxon>
        <taxon>Bacillati</taxon>
        <taxon>Bacillota</taxon>
        <taxon>Bacilli</taxon>
        <taxon>Bacillales</taxon>
        <taxon>Alicyclobacillaceae</taxon>
        <taxon>Alicyclobacillus</taxon>
    </lineage>
</organism>
<evidence type="ECO:0000313" key="14">
    <source>
        <dbReference type="Proteomes" id="UP000294581"/>
    </source>
</evidence>
<comment type="subcellular location">
    <subcellularLocation>
        <location evidence="1">Membrane</location>
        <topology evidence="1">Multi-pass membrane protein</topology>
    </subcellularLocation>
</comment>
<keyword evidence="5 12" id="KW-1133">Transmembrane helix</keyword>
<dbReference type="GO" id="GO:0016020">
    <property type="term" value="C:membrane"/>
    <property type="evidence" value="ECO:0007669"/>
    <property type="project" value="UniProtKB-SubCell"/>
</dbReference>
<dbReference type="PANTHER" id="PTHR35457">
    <property type="entry name" value="HEME A SYNTHASE"/>
    <property type="match status" value="1"/>
</dbReference>
<keyword evidence="4" id="KW-0479">Metal-binding</keyword>
<evidence type="ECO:0000256" key="3">
    <source>
        <dbReference type="ARBA" id="ARBA00022692"/>
    </source>
</evidence>
<proteinExistence type="predicted"/>
<dbReference type="EMBL" id="SORF01000009">
    <property type="protein sequence ID" value="TDY44595.1"/>
    <property type="molecule type" value="Genomic_DNA"/>
</dbReference>
<evidence type="ECO:0000256" key="6">
    <source>
        <dbReference type="ARBA" id="ARBA00023002"/>
    </source>
</evidence>
<dbReference type="RefSeq" id="WP_134160001.1">
    <property type="nucleotide sequence ID" value="NZ_BSUS01000001.1"/>
</dbReference>
<dbReference type="GO" id="GO:0006784">
    <property type="term" value="P:heme A biosynthetic process"/>
    <property type="evidence" value="ECO:0007669"/>
    <property type="project" value="InterPro"/>
</dbReference>
<evidence type="ECO:0000256" key="5">
    <source>
        <dbReference type="ARBA" id="ARBA00022989"/>
    </source>
</evidence>
<keyword evidence="14" id="KW-1185">Reference proteome</keyword>
<dbReference type="GO" id="GO:0016491">
    <property type="term" value="F:oxidoreductase activity"/>
    <property type="evidence" value="ECO:0007669"/>
    <property type="project" value="UniProtKB-KW"/>
</dbReference>
<keyword evidence="9 12" id="KW-0472">Membrane</keyword>
<dbReference type="GO" id="GO:0046872">
    <property type="term" value="F:metal ion binding"/>
    <property type="evidence" value="ECO:0007669"/>
    <property type="project" value="UniProtKB-KW"/>
</dbReference>
<reference evidence="13 14" key="1">
    <citation type="submission" date="2019-03" db="EMBL/GenBank/DDBJ databases">
        <title>Genomic Encyclopedia of Type Strains, Phase IV (KMG-IV): sequencing the most valuable type-strain genomes for metagenomic binning, comparative biology and taxonomic classification.</title>
        <authorList>
            <person name="Goeker M."/>
        </authorList>
    </citation>
    <scope>NUCLEOTIDE SEQUENCE [LARGE SCALE GENOMIC DNA]</scope>
    <source>
        <strain evidence="13 14">DSM 17974</strain>
    </source>
</reference>
<protein>
    <submittedName>
        <fullName evidence="13">Cytochrome c oxidase assembly protein subunit 15</fullName>
    </submittedName>
</protein>
<evidence type="ECO:0000256" key="10">
    <source>
        <dbReference type="ARBA" id="ARBA00023157"/>
    </source>
</evidence>
<keyword evidence="7" id="KW-0408">Iron</keyword>
<dbReference type="Proteomes" id="UP000294581">
    <property type="component" value="Unassembled WGS sequence"/>
</dbReference>
<feature type="transmembrane region" description="Helical" evidence="12">
    <location>
        <begin position="96"/>
        <end position="119"/>
    </location>
</feature>
<evidence type="ECO:0000256" key="4">
    <source>
        <dbReference type="ARBA" id="ARBA00022723"/>
    </source>
</evidence>
<comment type="caution">
    <text evidence="13">The sequence shown here is derived from an EMBL/GenBank/DDBJ whole genome shotgun (WGS) entry which is preliminary data.</text>
</comment>
<evidence type="ECO:0000256" key="12">
    <source>
        <dbReference type="SAM" id="Phobius"/>
    </source>
</evidence>
<evidence type="ECO:0000256" key="7">
    <source>
        <dbReference type="ARBA" id="ARBA00023004"/>
    </source>
</evidence>
<dbReference type="AlphaFoldDB" id="A0A4R8LKB2"/>
<evidence type="ECO:0000256" key="2">
    <source>
        <dbReference type="ARBA" id="ARBA00022475"/>
    </source>
</evidence>
<dbReference type="InterPro" id="IPR003780">
    <property type="entry name" value="COX15/CtaA_fam"/>
</dbReference>
<evidence type="ECO:0000256" key="8">
    <source>
        <dbReference type="ARBA" id="ARBA00023133"/>
    </source>
</evidence>
<sequence>MVKSHGFGVFVFVVCVLAAVQNFVVNSIGFLDAFTGSAFGCGHQWFQCNGRWIPIIQSLQTFIEFSHRVGVPILTILLLVAAVSSIMRYRRWREISLFVGLSIFFVLLEAVLGGLAVVYNEPASVIATHFGVSLLAFASTVLLTIYVRRAERVYGAYLASGERKPLRDPAPSRGFQWFAWLGLPLIYLAMYVGAYISSSGAGDAFRGFPFPNESGINDFHHARLLDWTHRSIAMILVIWMVVLVVRTYQTRRDRSDLYRGAWFAMIFVVLQAFSGVYLVLSHVSIQAFMLHVSIVTGLFVSLCYVAIQSLPPFVPVHKGEGYAVGERSPAH</sequence>
<name>A0A4R8LKB2_9BACL</name>
<keyword evidence="10" id="KW-1015">Disulfide bond</keyword>
<feature type="transmembrane region" description="Helical" evidence="12">
    <location>
        <begin position="125"/>
        <end position="147"/>
    </location>
</feature>
<keyword evidence="6" id="KW-0560">Oxidoreductase</keyword>